<dbReference type="GO" id="GO:0051598">
    <property type="term" value="P:meiotic recombination checkpoint signaling"/>
    <property type="evidence" value="ECO:0007669"/>
    <property type="project" value="TreeGrafter"/>
</dbReference>
<organism evidence="7 8">
    <name type="scientific">Serendipita vermifera MAFF 305830</name>
    <dbReference type="NCBI Taxonomy" id="933852"/>
    <lineage>
        <taxon>Eukaryota</taxon>
        <taxon>Fungi</taxon>
        <taxon>Dikarya</taxon>
        <taxon>Basidiomycota</taxon>
        <taxon>Agaricomycotina</taxon>
        <taxon>Agaricomycetes</taxon>
        <taxon>Sebacinales</taxon>
        <taxon>Serendipitaceae</taxon>
        <taxon>Serendipita</taxon>
    </lineage>
</organism>
<dbReference type="GO" id="GO:0005694">
    <property type="term" value="C:chromosome"/>
    <property type="evidence" value="ECO:0007669"/>
    <property type="project" value="TreeGrafter"/>
</dbReference>
<dbReference type="SUPFAM" id="SSF52540">
    <property type="entry name" value="P-loop containing nucleoside triphosphate hydrolases"/>
    <property type="match status" value="1"/>
</dbReference>
<accession>A0A0C3BC25</accession>
<dbReference type="InterPro" id="IPR003593">
    <property type="entry name" value="AAA+_ATPase"/>
</dbReference>
<sequence>MTSRPVTSPPVESLEITMQDSRLVDEDELDILHTVHVEVRLKKRSTARVDFIKQLVLDHLSQDEVLFVPSDITGWESEARLEQNVDRIAACETSSPRNRVEMARACLEIHVYQPIVCEQDDLSTGNSKEDVTAATVTELPCIEWDTLWDSLVYDDDVKPHLLNYLYATFLLSEANIDSNLIAWNRVVLLHGPPGTGKTSLCKALAQKLSIRLSERYTQCRLLEINSHSLFSRWFSESGKLVQKLFASVSEMAEDEDVFLVVLIDEVESLTAARAGAISGQEPSDALRVVNALLTQLDKLKHKKNVLFMSTSNLVTAIDPAFRDRADIVRYIGLPPTEAIYDMLHSCLIELMSKGIVHQLPVPNRLVSNTSNRLAMAGQREWDVSNLLWTLSEKCKGLSGRALRRLPVLAHAHAIARGVRFSSRPPPESPTQHRPQPNGVNGKKASALTVEQWIKHMDAVVQESREQLEKLV</sequence>
<dbReference type="AlphaFoldDB" id="A0A0C3BC25"/>
<dbReference type="OrthoDB" id="10042665at2759"/>
<keyword evidence="2" id="KW-0547">Nucleotide-binding</keyword>
<dbReference type="GO" id="GO:0016887">
    <property type="term" value="F:ATP hydrolysis activity"/>
    <property type="evidence" value="ECO:0007669"/>
    <property type="project" value="InterPro"/>
</dbReference>
<proteinExistence type="inferred from homology"/>
<evidence type="ECO:0000256" key="4">
    <source>
        <dbReference type="ARBA" id="ARBA00023254"/>
    </source>
</evidence>
<dbReference type="FunFam" id="3.40.50.300:FF:001494">
    <property type="entry name" value="Pachytene checkpoint component Pch2"/>
    <property type="match status" value="1"/>
</dbReference>
<keyword evidence="4" id="KW-0469">Meiosis</keyword>
<gene>
    <name evidence="7" type="ORF">M408DRAFT_328848</name>
</gene>
<dbReference type="InterPro" id="IPR044539">
    <property type="entry name" value="Pch2-like"/>
</dbReference>
<dbReference type="GO" id="GO:0005524">
    <property type="term" value="F:ATP binding"/>
    <property type="evidence" value="ECO:0007669"/>
    <property type="project" value="UniProtKB-KW"/>
</dbReference>
<dbReference type="STRING" id="933852.A0A0C3BC25"/>
<dbReference type="GO" id="GO:0005634">
    <property type="term" value="C:nucleus"/>
    <property type="evidence" value="ECO:0007669"/>
    <property type="project" value="TreeGrafter"/>
</dbReference>
<dbReference type="InterPro" id="IPR058249">
    <property type="entry name" value="Pch2_C"/>
</dbReference>
<dbReference type="HOGENOM" id="CLU_028208_1_1_1"/>
<dbReference type="Proteomes" id="UP000054097">
    <property type="component" value="Unassembled WGS sequence"/>
</dbReference>
<protein>
    <recommendedName>
        <fullName evidence="6">AAA+ ATPase domain-containing protein</fullName>
    </recommendedName>
</protein>
<feature type="compositionally biased region" description="Polar residues" evidence="5">
    <location>
        <begin position="429"/>
        <end position="438"/>
    </location>
</feature>
<dbReference type="GO" id="GO:0007131">
    <property type="term" value="P:reciprocal meiotic recombination"/>
    <property type="evidence" value="ECO:0007669"/>
    <property type="project" value="TreeGrafter"/>
</dbReference>
<evidence type="ECO:0000256" key="2">
    <source>
        <dbReference type="ARBA" id="ARBA00022741"/>
    </source>
</evidence>
<name>A0A0C3BC25_SERVB</name>
<feature type="region of interest" description="Disordered" evidence="5">
    <location>
        <begin position="418"/>
        <end position="446"/>
    </location>
</feature>
<dbReference type="EMBL" id="KN824288">
    <property type="protein sequence ID" value="KIM29634.1"/>
    <property type="molecule type" value="Genomic_DNA"/>
</dbReference>
<feature type="domain" description="AAA+ ATPase" evidence="6">
    <location>
        <begin position="183"/>
        <end position="335"/>
    </location>
</feature>
<evidence type="ECO:0000256" key="5">
    <source>
        <dbReference type="SAM" id="MobiDB-lite"/>
    </source>
</evidence>
<dbReference type="Pfam" id="PF00004">
    <property type="entry name" value="AAA"/>
    <property type="match status" value="1"/>
</dbReference>
<comment type="similarity">
    <text evidence="1">Belongs to the AAA ATPase family. PCH2 subfamily.</text>
</comment>
<evidence type="ECO:0000259" key="6">
    <source>
        <dbReference type="SMART" id="SM00382"/>
    </source>
</evidence>
<dbReference type="InterPro" id="IPR003959">
    <property type="entry name" value="ATPase_AAA_core"/>
</dbReference>
<dbReference type="Gene3D" id="3.40.50.300">
    <property type="entry name" value="P-loop containing nucleotide triphosphate hydrolases"/>
    <property type="match status" value="1"/>
</dbReference>
<dbReference type="Pfam" id="PF23563">
    <property type="entry name" value="TRIP13_N"/>
    <property type="match status" value="1"/>
</dbReference>
<dbReference type="PANTHER" id="PTHR45991">
    <property type="entry name" value="PACHYTENE CHECKPOINT PROTEIN 2"/>
    <property type="match status" value="1"/>
</dbReference>
<reference evidence="8" key="2">
    <citation type="submission" date="2015-01" db="EMBL/GenBank/DDBJ databases">
        <title>Evolutionary Origins and Diversification of the Mycorrhizal Mutualists.</title>
        <authorList>
            <consortium name="DOE Joint Genome Institute"/>
            <consortium name="Mycorrhizal Genomics Consortium"/>
            <person name="Kohler A."/>
            <person name="Kuo A."/>
            <person name="Nagy L.G."/>
            <person name="Floudas D."/>
            <person name="Copeland A."/>
            <person name="Barry K.W."/>
            <person name="Cichocki N."/>
            <person name="Veneault-Fourrey C."/>
            <person name="LaButti K."/>
            <person name="Lindquist E.A."/>
            <person name="Lipzen A."/>
            <person name="Lundell T."/>
            <person name="Morin E."/>
            <person name="Murat C."/>
            <person name="Riley R."/>
            <person name="Ohm R."/>
            <person name="Sun H."/>
            <person name="Tunlid A."/>
            <person name="Henrissat B."/>
            <person name="Grigoriev I.V."/>
            <person name="Hibbett D.S."/>
            <person name="Martin F."/>
        </authorList>
    </citation>
    <scope>NUCLEOTIDE SEQUENCE [LARGE SCALE GENOMIC DNA]</scope>
    <source>
        <strain evidence="8">MAFF 305830</strain>
    </source>
</reference>
<evidence type="ECO:0000256" key="3">
    <source>
        <dbReference type="ARBA" id="ARBA00022840"/>
    </source>
</evidence>
<reference evidence="7 8" key="1">
    <citation type="submission" date="2014-04" db="EMBL/GenBank/DDBJ databases">
        <authorList>
            <consortium name="DOE Joint Genome Institute"/>
            <person name="Kuo A."/>
            <person name="Zuccaro A."/>
            <person name="Kohler A."/>
            <person name="Nagy L.G."/>
            <person name="Floudas D."/>
            <person name="Copeland A."/>
            <person name="Barry K.W."/>
            <person name="Cichocki N."/>
            <person name="Veneault-Fourrey C."/>
            <person name="LaButti K."/>
            <person name="Lindquist E.A."/>
            <person name="Lipzen A."/>
            <person name="Lundell T."/>
            <person name="Morin E."/>
            <person name="Murat C."/>
            <person name="Sun H."/>
            <person name="Tunlid A."/>
            <person name="Henrissat B."/>
            <person name="Grigoriev I.V."/>
            <person name="Hibbett D.S."/>
            <person name="Martin F."/>
            <person name="Nordberg H.P."/>
            <person name="Cantor M.N."/>
            <person name="Hua S.X."/>
        </authorList>
    </citation>
    <scope>NUCLEOTIDE SEQUENCE [LARGE SCALE GENOMIC DNA]</scope>
    <source>
        <strain evidence="7 8">MAFF 305830</strain>
    </source>
</reference>
<dbReference type="PANTHER" id="PTHR45991:SF1">
    <property type="entry name" value="PACHYTENE CHECKPOINT PROTEIN 2 HOMOLOG"/>
    <property type="match status" value="1"/>
</dbReference>
<dbReference type="SMART" id="SM00382">
    <property type="entry name" value="AAA"/>
    <property type="match status" value="1"/>
</dbReference>
<keyword evidence="8" id="KW-1185">Reference proteome</keyword>
<evidence type="ECO:0000313" key="8">
    <source>
        <dbReference type="Proteomes" id="UP000054097"/>
    </source>
</evidence>
<keyword evidence="3" id="KW-0067">ATP-binding</keyword>
<evidence type="ECO:0000313" key="7">
    <source>
        <dbReference type="EMBL" id="KIM29634.1"/>
    </source>
</evidence>
<evidence type="ECO:0000256" key="1">
    <source>
        <dbReference type="ARBA" id="ARBA00007271"/>
    </source>
</evidence>
<dbReference type="InterPro" id="IPR027417">
    <property type="entry name" value="P-loop_NTPase"/>
</dbReference>
<dbReference type="Pfam" id="PF23242">
    <property type="entry name" value="AAA_lid_TRIP13_C"/>
    <property type="match status" value="1"/>
</dbReference>